<dbReference type="EMBL" id="MPUH01000160">
    <property type="protein sequence ID" value="OMJ88062.1"/>
    <property type="molecule type" value="Genomic_DNA"/>
</dbReference>
<proteinExistence type="predicted"/>
<dbReference type="Pfam" id="PF00787">
    <property type="entry name" value="PX"/>
    <property type="match status" value="1"/>
</dbReference>
<gene>
    <name evidence="2" type="ORF">SteCoe_10045</name>
</gene>
<dbReference type="AlphaFoldDB" id="A0A1R2CGB0"/>
<dbReference type="PROSITE" id="PS50195">
    <property type="entry name" value="PX"/>
    <property type="match status" value="1"/>
</dbReference>
<dbReference type="Gene3D" id="3.30.1520.10">
    <property type="entry name" value="Phox-like domain"/>
    <property type="match status" value="1"/>
</dbReference>
<dbReference type="SUPFAM" id="SSF64268">
    <property type="entry name" value="PX domain"/>
    <property type="match status" value="1"/>
</dbReference>
<dbReference type="InterPro" id="IPR036871">
    <property type="entry name" value="PX_dom_sf"/>
</dbReference>
<feature type="domain" description="PX" evidence="1">
    <location>
        <begin position="1"/>
        <end position="126"/>
    </location>
</feature>
<evidence type="ECO:0000313" key="2">
    <source>
        <dbReference type="EMBL" id="OMJ88062.1"/>
    </source>
</evidence>
<dbReference type="InterPro" id="IPR001683">
    <property type="entry name" value="PX_dom"/>
</dbReference>
<keyword evidence="3" id="KW-1185">Reference proteome</keyword>
<name>A0A1R2CGB0_9CILI</name>
<dbReference type="SMART" id="SM00312">
    <property type="entry name" value="PX"/>
    <property type="match status" value="1"/>
</dbReference>
<comment type="caution">
    <text evidence="2">The sequence shown here is derived from an EMBL/GenBank/DDBJ whole genome shotgun (WGS) entry which is preliminary data.</text>
</comment>
<dbReference type="GO" id="GO:0035091">
    <property type="term" value="F:phosphatidylinositol binding"/>
    <property type="evidence" value="ECO:0007669"/>
    <property type="project" value="InterPro"/>
</dbReference>
<organism evidence="2 3">
    <name type="scientific">Stentor coeruleus</name>
    <dbReference type="NCBI Taxonomy" id="5963"/>
    <lineage>
        <taxon>Eukaryota</taxon>
        <taxon>Sar</taxon>
        <taxon>Alveolata</taxon>
        <taxon>Ciliophora</taxon>
        <taxon>Postciliodesmatophora</taxon>
        <taxon>Heterotrichea</taxon>
        <taxon>Heterotrichida</taxon>
        <taxon>Stentoridae</taxon>
        <taxon>Stentor</taxon>
    </lineage>
</organism>
<dbReference type="OrthoDB" id="309740at2759"/>
<protein>
    <recommendedName>
        <fullName evidence="1">PX domain-containing protein</fullName>
    </recommendedName>
</protein>
<reference evidence="2 3" key="1">
    <citation type="submission" date="2016-11" db="EMBL/GenBank/DDBJ databases">
        <title>The macronuclear genome of Stentor coeruleus: a giant cell with tiny introns.</title>
        <authorList>
            <person name="Slabodnick M."/>
            <person name="Ruby J.G."/>
            <person name="Reiff S.B."/>
            <person name="Swart E.C."/>
            <person name="Gosai S."/>
            <person name="Prabakaran S."/>
            <person name="Witkowska E."/>
            <person name="Larue G.E."/>
            <person name="Fisher S."/>
            <person name="Freeman R.M."/>
            <person name="Gunawardena J."/>
            <person name="Chu W."/>
            <person name="Stover N.A."/>
            <person name="Gregory B.D."/>
            <person name="Nowacki M."/>
            <person name="Derisi J."/>
            <person name="Roy S.W."/>
            <person name="Marshall W.F."/>
            <person name="Sood P."/>
        </authorList>
    </citation>
    <scope>NUCLEOTIDE SEQUENCE [LARGE SCALE GENOMIC DNA]</scope>
    <source>
        <strain evidence="2">WM001</strain>
    </source>
</reference>
<evidence type="ECO:0000259" key="1">
    <source>
        <dbReference type="PROSITE" id="PS50195"/>
    </source>
</evidence>
<dbReference type="Proteomes" id="UP000187209">
    <property type="component" value="Unassembled WGS sequence"/>
</dbReference>
<evidence type="ECO:0000313" key="3">
    <source>
        <dbReference type="Proteomes" id="UP000187209"/>
    </source>
</evidence>
<sequence length="126" mass="15231">MNLSIISYEHLSDQKHYIFNLNIQYKDWSSTIQKRYSEFLELHRVMKVVQKNTGADLPSFPKKKKIKQFLRLFTEQDIESRRAALENYMRQLESGDIAKHSKYFVDFIGLPMRYREDWLMLKSAIY</sequence>
<accession>A0A1R2CGB0</accession>